<evidence type="ECO:0000256" key="1">
    <source>
        <dbReference type="ARBA" id="ARBA00004162"/>
    </source>
</evidence>
<dbReference type="PANTHER" id="PTHR33909">
    <property type="entry name" value="SEC TRANSLOCON ACCESSORY COMPLEX SUBUNIT YAJC"/>
    <property type="match status" value="1"/>
</dbReference>
<name>A0A7V8VFZ9_9BACT</name>
<evidence type="ECO:0000313" key="12">
    <source>
        <dbReference type="EMBL" id="MBA2227097.1"/>
    </source>
</evidence>
<keyword evidence="4" id="KW-0813">Transport</keyword>
<evidence type="ECO:0000256" key="6">
    <source>
        <dbReference type="ARBA" id="ARBA00022692"/>
    </source>
</evidence>
<evidence type="ECO:0000256" key="5">
    <source>
        <dbReference type="ARBA" id="ARBA00022475"/>
    </source>
</evidence>
<dbReference type="AlphaFoldDB" id="A0A7V8VFZ9"/>
<dbReference type="SMART" id="SM01323">
    <property type="entry name" value="YajC"/>
    <property type="match status" value="1"/>
</dbReference>
<proteinExistence type="inferred from homology"/>
<dbReference type="Proteomes" id="UP000542342">
    <property type="component" value="Unassembled WGS sequence"/>
</dbReference>
<comment type="subcellular location">
    <subcellularLocation>
        <location evidence="1">Cell membrane</location>
        <topology evidence="1">Single-pass membrane protein</topology>
    </subcellularLocation>
</comment>
<reference evidence="12 13" key="1">
    <citation type="submission" date="2020-07" db="EMBL/GenBank/DDBJ databases">
        <title>Thermogemmata thermophila gen. nov., sp. nov., a novel moderate thermophilic planctomycete from a Kamchatka hot spring.</title>
        <authorList>
            <person name="Elcheninov A.G."/>
            <person name="Podosokorskaya O.A."/>
            <person name="Kovaleva O.L."/>
            <person name="Novikov A."/>
            <person name="Bonch-Osmolovskaya E.A."/>
            <person name="Toshchakov S.V."/>
            <person name="Kublanov I.V."/>
        </authorList>
    </citation>
    <scope>NUCLEOTIDE SEQUENCE [LARGE SCALE GENOMIC DNA]</scope>
    <source>
        <strain evidence="12 13">2918</strain>
    </source>
</reference>
<evidence type="ECO:0000256" key="4">
    <source>
        <dbReference type="ARBA" id="ARBA00022448"/>
    </source>
</evidence>
<dbReference type="EMBL" id="JACEFB010000010">
    <property type="protein sequence ID" value="MBA2227097.1"/>
    <property type="molecule type" value="Genomic_DNA"/>
</dbReference>
<evidence type="ECO:0000256" key="9">
    <source>
        <dbReference type="ARBA" id="ARBA00023010"/>
    </source>
</evidence>
<evidence type="ECO:0000256" key="7">
    <source>
        <dbReference type="ARBA" id="ARBA00022927"/>
    </source>
</evidence>
<organism evidence="12 13">
    <name type="scientific">Thermogemmata fonticola</name>
    <dbReference type="NCBI Taxonomy" id="2755323"/>
    <lineage>
        <taxon>Bacteria</taxon>
        <taxon>Pseudomonadati</taxon>
        <taxon>Planctomycetota</taxon>
        <taxon>Planctomycetia</taxon>
        <taxon>Gemmatales</taxon>
        <taxon>Gemmataceae</taxon>
        <taxon>Thermogemmata</taxon>
    </lineage>
</organism>
<sequence>MIIASLLMLFAQEGEEAAAGAPGGNALTPLFIVALFMLFLMLVVFPAQSRRQRREQEKLMASLKRGSKVLTNAGIVGIVVSIRDGDDEIVIRSEDSRLRIKKSVVVQILGSDEAEASKKD</sequence>
<dbReference type="RefSeq" id="WP_194538854.1">
    <property type="nucleotide sequence ID" value="NZ_JACEFB010000010.1"/>
</dbReference>
<keyword evidence="9" id="KW-0811">Translocation</keyword>
<evidence type="ECO:0000313" key="13">
    <source>
        <dbReference type="Proteomes" id="UP000542342"/>
    </source>
</evidence>
<comment type="similarity">
    <text evidence="2">Belongs to the YajC family.</text>
</comment>
<keyword evidence="5" id="KW-1003">Cell membrane</keyword>
<evidence type="ECO:0000256" key="2">
    <source>
        <dbReference type="ARBA" id="ARBA00006742"/>
    </source>
</evidence>
<dbReference type="InterPro" id="IPR003849">
    <property type="entry name" value="Preprotein_translocase_YajC"/>
</dbReference>
<keyword evidence="6 11" id="KW-0812">Transmembrane</keyword>
<keyword evidence="8 11" id="KW-1133">Transmembrane helix</keyword>
<evidence type="ECO:0000256" key="11">
    <source>
        <dbReference type="SAM" id="Phobius"/>
    </source>
</evidence>
<gene>
    <name evidence="12" type="primary">yajC</name>
    <name evidence="12" type="ORF">H0921_13120</name>
</gene>
<evidence type="ECO:0000256" key="8">
    <source>
        <dbReference type="ARBA" id="ARBA00022989"/>
    </source>
</evidence>
<accession>A0A7V8VFZ9</accession>
<keyword evidence="7" id="KW-0653">Protein transport</keyword>
<dbReference type="PANTHER" id="PTHR33909:SF1">
    <property type="entry name" value="SEC TRANSLOCON ACCESSORY COMPLEX SUBUNIT YAJC"/>
    <property type="match status" value="1"/>
</dbReference>
<comment type="caution">
    <text evidence="12">The sequence shown here is derived from an EMBL/GenBank/DDBJ whole genome shotgun (WGS) entry which is preliminary data.</text>
</comment>
<dbReference type="Pfam" id="PF02699">
    <property type="entry name" value="YajC"/>
    <property type="match status" value="1"/>
</dbReference>
<keyword evidence="10 11" id="KW-0472">Membrane</keyword>
<protein>
    <recommendedName>
        <fullName evidence="3">Sec translocon accessory complex subunit YajC</fullName>
    </recommendedName>
</protein>
<evidence type="ECO:0000256" key="10">
    <source>
        <dbReference type="ARBA" id="ARBA00023136"/>
    </source>
</evidence>
<evidence type="ECO:0000256" key="3">
    <source>
        <dbReference type="ARBA" id="ARBA00014962"/>
    </source>
</evidence>
<dbReference type="GO" id="GO:0015031">
    <property type="term" value="P:protein transport"/>
    <property type="evidence" value="ECO:0007669"/>
    <property type="project" value="UniProtKB-KW"/>
</dbReference>
<keyword evidence="13" id="KW-1185">Reference proteome</keyword>
<dbReference type="NCBIfam" id="TIGR00739">
    <property type="entry name" value="yajC"/>
    <property type="match status" value="1"/>
</dbReference>
<dbReference type="GO" id="GO:0005886">
    <property type="term" value="C:plasma membrane"/>
    <property type="evidence" value="ECO:0007669"/>
    <property type="project" value="UniProtKB-SubCell"/>
</dbReference>
<feature type="transmembrane region" description="Helical" evidence="11">
    <location>
        <begin position="27"/>
        <end position="45"/>
    </location>
</feature>